<organism evidence="2 3">
    <name type="scientific">Nocardia terpenica</name>
    <dbReference type="NCBI Taxonomy" id="455432"/>
    <lineage>
        <taxon>Bacteria</taxon>
        <taxon>Bacillati</taxon>
        <taxon>Actinomycetota</taxon>
        <taxon>Actinomycetes</taxon>
        <taxon>Mycobacteriales</taxon>
        <taxon>Nocardiaceae</taxon>
        <taxon>Nocardia</taxon>
    </lineage>
</organism>
<dbReference type="EMBL" id="CP046173">
    <property type="protein sequence ID" value="QIS19427.1"/>
    <property type="molecule type" value="Genomic_DNA"/>
</dbReference>
<accession>A0A6G9Z233</accession>
<dbReference type="AlphaFoldDB" id="A0A6G9Z233"/>
<gene>
    <name evidence="2" type="ORF">F6W96_15190</name>
</gene>
<protein>
    <recommendedName>
        <fullName evidence="1">DUF6879 domain-containing protein</fullName>
    </recommendedName>
</protein>
<evidence type="ECO:0000259" key="1">
    <source>
        <dbReference type="Pfam" id="PF21806"/>
    </source>
</evidence>
<evidence type="ECO:0000313" key="2">
    <source>
        <dbReference type="EMBL" id="QIS19427.1"/>
    </source>
</evidence>
<dbReference type="Pfam" id="PF21806">
    <property type="entry name" value="DUF6879"/>
    <property type="match status" value="1"/>
</dbReference>
<name>A0A6G9Z233_9NOCA</name>
<dbReference type="Proteomes" id="UP000500953">
    <property type="component" value="Chromosome"/>
</dbReference>
<evidence type="ECO:0000313" key="3">
    <source>
        <dbReference type="Proteomes" id="UP000500953"/>
    </source>
</evidence>
<feature type="domain" description="DUF6879" evidence="1">
    <location>
        <begin position="33"/>
        <end position="123"/>
    </location>
</feature>
<reference evidence="2 3" key="1">
    <citation type="journal article" date="2019" name="ACS Chem. Biol.">
        <title>Identification and Mobilization of a Cryptic Antibiotic Biosynthesis Gene Locus from a Human-Pathogenic Nocardia Isolate.</title>
        <authorList>
            <person name="Herisse M."/>
            <person name="Ishida K."/>
            <person name="Porter J.L."/>
            <person name="Howden B."/>
            <person name="Hertweck C."/>
            <person name="Stinear T.P."/>
            <person name="Pidot S.J."/>
        </authorList>
    </citation>
    <scope>NUCLEOTIDE SEQUENCE [LARGE SCALE GENOMIC DNA]</scope>
    <source>
        <strain evidence="2 3">AUSMDU00012715</strain>
    </source>
</reference>
<sequence length="131" mass="15010">MEFRGGDDWDDLFHECRESAFHMEVRDTYAVASDYQRWLLSVTGENVGAGEDIRYLPRHLVDPADVPADDWWLFDGQRVAFNLVDRAGRPAGVAVTTDPEIAAYCRAVQQRLWPSATPYREYIDESPVDSR</sequence>
<proteinExistence type="predicted"/>
<dbReference type="InterPro" id="IPR049244">
    <property type="entry name" value="DUF6879"/>
</dbReference>